<reference evidence="1" key="1">
    <citation type="submission" date="2020-05" db="EMBL/GenBank/DDBJ databases">
        <authorList>
            <person name="Chiriac C."/>
            <person name="Salcher M."/>
            <person name="Ghai R."/>
            <person name="Kavagutti S V."/>
        </authorList>
    </citation>
    <scope>NUCLEOTIDE SEQUENCE</scope>
</reference>
<gene>
    <name evidence="1" type="ORF">UFOPK3564_00306</name>
</gene>
<organism evidence="1">
    <name type="scientific">freshwater metagenome</name>
    <dbReference type="NCBI Taxonomy" id="449393"/>
    <lineage>
        <taxon>unclassified sequences</taxon>
        <taxon>metagenomes</taxon>
        <taxon>ecological metagenomes</taxon>
    </lineage>
</organism>
<sequence>MIGDLTIEDRDGDALKLVSTVDGWITAKTVHEGQPDRTRVFLTPADQQRIVDFLTRSLRSSRERELEDRIVEYLANDGSAGRYDAGAMIAARDRLHALLAQAPADDEEADGGR</sequence>
<dbReference type="AlphaFoldDB" id="A0A6J7FW06"/>
<protein>
    <submittedName>
        <fullName evidence="1">Unannotated protein</fullName>
    </submittedName>
</protein>
<evidence type="ECO:0000313" key="1">
    <source>
        <dbReference type="EMBL" id="CAB4896089.1"/>
    </source>
</evidence>
<proteinExistence type="predicted"/>
<dbReference type="EMBL" id="CAFBMK010000010">
    <property type="protein sequence ID" value="CAB4896089.1"/>
    <property type="molecule type" value="Genomic_DNA"/>
</dbReference>
<name>A0A6J7FW06_9ZZZZ</name>
<accession>A0A6J7FW06</accession>